<reference evidence="2" key="1">
    <citation type="submission" date="2016-11" db="EMBL/GenBank/DDBJ databases">
        <authorList>
            <person name="Varghese N."/>
            <person name="Submissions S."/>
        </authorList>
    </citation>
    <scope>NUCLEOTIDE SEQUENCE [LARGE SCALE GENOMIC DNA]</scope>
    <source>
        <strain evidence="2">DSM 29440</strain>
    </source>
</reference>
<evidence type="ECO:0000313" key="1">
    <source>
        <dbReference type="EMBL" id="SIN87026.1"/>
    </source>
</evidence>
<evidence type="ECO:0008006" key="3">
    <source>
        <dbReference type="Google" id="ProtNLM"/>
    </source>
</evidence>
<evidence type="ECO:0000313" key="2">
    <source>
        <dbReference type="Proteomes" id="UP000184932"/>
    </source>
</evidence>
<dbReference type="OrthoDB" id="7335506at2"/>
<dbReference type="EMBL" id="FSRL01000001">
    <property type="protein sequence ID" value="SIN87026.1"/>
    <property type="molecule type" value="Genomic_DNA"/>
</dbReference>
<protein>
    <recommendedName>
        <fullName evidence="3">Aldose 1-epimerase</fullName>
    </recommendedName>
</protein>
<sequence length="337" mass="35727">MEIAADGIGLAFDAVHGLIETIRVTDDGREVAPLHRAPWVGREAMPEGAPPHLAVLGGDFFCAPFGRAGEEVPLHGWPCNSAWSAEARAGELLAVLERKVQGARLVKRLALRDGHPFVYQAHRFEGGQGRIAVANHANVALPHGGIIRTSAKRRWQTGATALEPDPARGRSALRYPAEGAIGAFPGAEGVVDLRLYPWGPAHEDFVTGIEAEGSPLGWTAVVRPVEGDLYLSLRNPAALPMTMLWHSNGGRDYAPWNRRHRGCLGVEEGCAPHLIDAPELQAPELGAGLEVRHVTGAMAWPCGAPVASVAAEGGALRVTGEDGTVRVVPCDLAFLTG</sequence>
<accession>A0A1N6EVI8</accession>
<gene>
    <name evidence="1" type="ORF">SAMN05444002_1138</name>
</gene>
<dbReference type="STRING" id="1217970.SAMN05444002_1138"/>
<proteinExistence type="predicted"/>
<organism evidence="1 2">
    <name type="scientific">Vannielia litorea</name>
    <dbReference type="NCBI Taxonomy" id="1217970"/>
    <lineage>
        <taxon>Bacteria</taxon>
        <taxon>Pseudomonadati</taxon>
        <taxon>Pseudomonadota</taxon>
        <taxon>Alphaproteobacteria</taxon>
        <taxon>Rhodobacterales</taxon>
        <taxon>Paracoccaceae</taxon>
        <taxon>Vannielia</taxon>
    </lineage>
</organism>
<dbReference type="RefSeq" id="WP_074255241.1">
    <property type="nucleotide sequence ID" value="NZ_FSRL01000001.1"/>
</dbReference>
<keyword evidence="2" id="KW-1185">Reference proteome</keyword>
<dbReference type="AlphaFoldDB" id="A0A1N6EVI8"/>
<dbReference type="Proteomes" id="UP000184932">
    <property type="component" value="Unassembled WGS sequence"/>
</dbReference>
<name>A0A1N6EVI8_9RHOB</name>